<evidence type="ECO:0008006" key="3">
    <source>
        <dbReference type="Google" id="ProtNLM"/>
    </source>
</evidence>
<organism evidence="1 2">
    <name type="scientific">Kribbella alba</name>
    <dbReference type="NCBI Taxonomy" id="190197"/>
    <lineage>
        <taxon>Bacteria</taxon>
        <taxon>Bacillati</taxon>
        <taxon>Actinomycetota</taxon>
        <taxon>Actinomycetes</taxon>
        <taxon>Propionibacteriales</taxon>
        <taxon>Kribbellaceae</taxon>
        <taxon>Kribbella</taxon>
    </lineage>
</organism>
<accession>A0ABN2FTJ0</accession>
<comment type="caution">
    <text evidence="1">The sequence shown here is derived from an EMBL/GenBank/DDBJ whole genome shotgun (WGS) entry which is preliminary data.</text>
</comment>
<reference evidence="1 2" key="1">
    <citation type="journal article" date="2019" name="Int. J. Syst. Evol. Microbiol.">
        <title>The Global Catalogue of Microorganisms (GCM) 10K type strain sequencing project: providing services to taxonomists for standard genome sequencing and annotation.</title>
        <authorList>
            <consortium name="The Broad Institute Genomics Platform"/>
            <consortium name="The Broad Institute Genome Sequencing Center for Infectious Disease"/>
            <person name="Wu L."/>
            <person name="Ma J."/>
        </authorList>
    </citation>
    <scope>NUCLEOTIDE SEQUENCE [LARGE SCALE GENOMIC DNA]</scope>
    <source>
        <strain evidence="1 2">JCM 14306</strain>
    </source>
</reference>
<dbReference type="Gene3D" id="2.50.20.20">
    <property type="match status" value="1"/>
</dbReference>
<evidence type="ECO:0000313" key="1">
    <source>
        <dbReference type="EMBL" id="GAA1659244.1"/>
    </source>
</evidence>
<evidence type="ECO:0000313" key="2">
    <source>
        <dbReference type="Proteomes" id="UP001501319"/>
    </source>
</evidence>
<dbReference type="EMBL" id="BAAANE010000013">
    <property type="protein sequence ID" value="GAA1659244.1"/>
    <property type="molecule type" value="Genomic_DNA"/>
</dbReference>
<keyword evidence="2" id="KW-1185">Reference proteome</keyword>
<gene>
    <name evidence="1" type="ORF">GCM10009744_60750</name>
</gene>
<dbReference type="Proteomes" id="UP001501319">
    <property type="component" value="Unassembled WGS sequence"/>
</dbReference>
<sequence length="314" mass="33521">MQVVATRIRRAIARVSVIICALNRVDLKRAQQDPQIDEESAVRVTLPRAITLSAVLILPVACGTSDERPSAEVKSTVSPASTSPAAAKAELTKVNFASRVLAALKAKSTFRVETFLLDKGSWDDDVKVTTTVRMKGAVTDLAVVDGANQLVRIGDSVYVQDAELTGGTKGPWAKVNPKSKTAGARAVAESAAIQLSRALAYQMVAATAYATGFKPGGQFTIDRVDSLEYLFTIDLNKAVAANALRGFLDRSDLKRTSTSLSVSIAVDDNDLPRRIEFVLADKDGNATSFRAMLSRFGQRVTIAAPPAGKLAKVR</sequence>
<name>A0ABN2FTJ0_9ACTN</name>
<proteinExistence type="predicted"/>
<protein>
    <recommendedName>
        <fullName evidence="3">LppX_LprAFG lipoprotein</fullName>
    </recommendedName>
</protein>